<protein>
    <submittedName>
        <fullName evidence="2">Uncharacterized protein</fullName>
    </submittedName>
</protein>
<reference evidence="2 3" key="1">
    <citation type="submission" date="2019-03" db="EMBL/GenBank/DDBJ databases">
        <title>Genomic Encyclopedia of Archaeal and Bacterial Type Strains, Phase II (KMG-II): from individual species to whole genera.</title>
        <authorList>
            <person name="Goeker M."/>
        </authorList>
    </citation>
    <scope>NUCLEOTIDE SEQUENCE [LARGE SCALE GENOMIC DNA]</scope>
    <source>
        <strain evidence="2 3">DSM 24782</strain>
    </source>
</reference>
<comment type="caution">
    <text evidence="2">The sequence shown here is derived from an EMBL/GenBank/DDBJ whole genome shotgun (WGS) entry which is preliminary data.</text>
</comment>
<feature type="transmembrane region" description="Helical" evidence="1">
    <location>
        <begin position="40"/>
        <end position="60"/>
    </location>
</feature>
<keyword evidence="1" id="KW-1133">Transmembrane helix</keyword>
<evidence type="ECO:0000313" key="2">
    <source>
        <dbReference type="EMBL" id="TDS76079.1"/>
    </source>
</evidence>
<dbReference type="Proteomes" id="UP000295344">
    <property type="component" value="Unassembled WGS sequence"/>
</dbReference>
<evidence type="ECO:0000256" key="1">
    <source>
        <dbReference type="SAM" id="Phobius"/>
    </source>
</evidence>
<keyword evidence="1" id="KW-0472">Membrane</keyword>
<sequence>MGSGIVRIVVGAVLTVFLGSWALASLALLLGGLVQGTNGATLIGNAIGAALAVPLTVLAARRLLLRGIAQRQAARAARPGPSS</sequence>
<keyword evidence="3" id="KW-1185">Reference proteome</keyword>
<proteinExistence type="predicted"/>
<organism evidence="2 3">
    <name type="scientific">Amnibacterium kyonggiense</name>
    <dbReference type="NCBI Taxonomy" id="595671"/>
    <lineage>
        <taxon>Bacteria</taxon>
        <taxon>Bacillati</taxon>
        <taxon>Actinomycetota</taxon>
        <taxon>Actinomycetes</taxon>
        <taxon>Micrococcales</taxon>
        <taxon>Microbacteriaceae</taxon>
        <taxon>Amnibacterium</taxon>
    </lineage>
</organism>
<dbReference type="RefSeq" id="WP_133767286.1">
    <property type="nucleotide sequence ID" value="NZ_BAAARP010000001.1"/>
</dbReference>
<feature type="transmembrane region" description="Helical" evidence="1">
    <location>
        <begin position="12"/>
        <end position="34"/>
    </location>
</feature>
<dbReference type="AlphaFoldDB" id="A0A4R7FFD1"/>
<dbReference type="EMBL" id="SOAM01000003">
    <property type="protein sequence ID" value="TDS76079.1"/>
    <property type="molecule type" value="Genomic_DNA"/>
</dbReference>
<gene>
    <name evidence="2" type="ORF">CLV52_3195</name>
</gene>
<keyword evidence="1" id="KW-0812">Transmembrane</keyword>
<accession>A0A4R7FFD1</accession>
<evidence type="ECO:0000313" key="3">
    <source>
        <dbReference type="Proteomes" id="UP000295344"/>
    </source>
</evidence>
<name>A0A4R7FFD1_9MICO</name>